<dbReference type="NCBIfam" id="TIGR04183">
    <property type="entry name" value="Por_Secre_tail"/>
    <property type="match status" value="1"/>
</dbReference>
<dbReference type="Proteomes" id="UP001244443">
    <property type="component" value="Chromosome"/>
</dbReference>
<gene>
    <name evidence="3" type="ORF">QYS48_29860</name>
</gene>
<accession>A0AA51N8P2</accession>
<dbReference type="InterPro" id="IPR026444">
    <property type="entry name" value="Secre_tail"/>
</dbReference>
<evidence type="ECO:0000313" key="3">
    <source>
        <dbReference type="EMBL" id="WMN07780.1"/>
    </source>
</evidence>
<reference evidence="3" key="1">
    <citation type="submission" date="2023-08" db="EMBL/GenBank/DDBJ databases">
        <title>Comparative genomics and taxonomic characterization of three novel marine species of genus Marivirga.</title>
        <authorList>
            <person name="Muhammad N."/>
            <person name="Kim S.-G."/>
        </authorList>
    </citation>
    <scope>NUCLEOTIDE SEQUENCE [LARGE SCALE GENOMIC DNA]</scope>
    <source>
        <strain evidence="3">ABR2-2</strain>
    </source>
</reference>
<dbReference type="SUPFAM" id="SSF50998">
    <property type="entry name" value="Quinoprotein alcohol dehydrogenase-like"/>
    <property type="match status" value="2"/>
</dbReference>
<keyword evidence="4" id="KW-1185">Reference proteome</keyword>
<dbReference type="Pfam" id="PF21544">
    <property type="entry name" value="PorZ_N_b_propeller"/>
    <property type="match status" value="1"/>
</dbReference>
<protein>
    <submittedName>
        <fullName evidence="3">T9SS type A sorting domain-containing protein</fullName>
    </submittedName>
</protein>
<dbReference type="AlphaFoldDB" id="A0AA51N8P2"/>
<dbReference type="InterPro" id="IPR011047">
    <property type="entry name" value="Quinoprotein_ADH-like_sf"/>
</dbReference>
<dbReference type="InterPro" id="IPR048954">
    <property type="entry name" value="PorZ_N"/>
</dbReference>
<name>A0AA51N8P2_9BACT</name>
<feature type="domain" description="PorZ N-terminal beta-propeller" evidence="2">
    <location>
        <begin position="46"/>
        <end position="203"/>
    </location>
</feature>
<dbReference type="Gene3D" id="2.130.10.10">
    <property type="entry name" value="YVTN repeat-like/Quinoprotein amine dehydrogenase"/>
    <property type="match status" value="2"/>
</dbReference>
<dbReference type="InterPro" id="IPR015943">
    <property type="entry name" value="WD40/YVTN_repeat-like_dom_sf"/>
</dbReference>
<proteinExistence type="predicted"/>
<evidence type="ECO:0000256" key="1">
    <source>
        <dbReference type="SAM" id="SignalP"/>
    </source>
</evidence>
<feature type="chain" id="PRO_5041400625" evidence="1">
    <location>
        <begin position="20"/>
        <end position="720"/>
    </location>
</feature>
<keyword evidence="1" id="KW-0732">Signal</keyword>
<dbReference type="RefSeq" id="WP_308358028.1">
    <property type="nucleotide sequence ID" value="NZ_CP129970.2"/>
</dbReference>
<sequence>MQKFSAFLFLLFLNVSVFAQNIPLGTWRNHADYSNAKEVEFFNQKIFTATENALYYFDLEDGSLNTLSTADGLSSLKITSLNAINDLLLIGYEDGIVNILDSDLNINTFSQIFNSDIRTSKQINEAIQLEDLIYIATDFGIILYNSENNELVDAFTNLSDTGEALAIHHISHKNGILYLSTDEGLLTGDLNSNLNLKDFQNWKRYPLYSAEIGLRSAYPFNSSIYALGANNSIYVFENNNWNLAFGNDQAVQKLNVFDNNLYASKGNHILKLENGLFEPEFNVNGSIQINDFVISENEYFLAAELAGLVKYQNGSSESLIPQGPKGKPNSIHQIEEYTFSLSDNSKGFSYFEKGRWNYVGKDDIENDLPIFRDVALDLISGNGIFLSETDGPYSWDTNQASKVSVEDTTLSEWLYLAESVEGDYWALVKTSDNFYGVFNPQTQALFKTNLNSNAQINDYLIVPNGDHYVATNSGIYIFNPEIENDRRLNTILGNGNLPSNQILDLELALDGQLWIATNSGVAFFNSFQAVLTGESADASQPIFEGFFLFEGIPVNQIKIDGGNRKWMSTRDGLWLFDENINRNILHLRRDNSPIVDTEIRQMVVNPINGELFMISDSQFLSYRTDASRAGAIHSNVEVFPNPISASRNSRVTIRGLAYNNEVMITDMAGNLIHKGQANGGTFSWDLSNYSGFRLKPGVYLVFSINADGTETYQTKFALIP</sequence>
<organism evidence="3 4">
    <name type="scientific">Marivirga arenosa</name>
    <dbReference type="NCBI Taxonomy" id="3059076"/>
    <lineage>
        <taxon>Bacteria</taxon>
        <taxon>Pseudomonadati</taxon>
        <taxon>Bacteroidota</taxon>
        <taxon>Cytophagia</taxon>
        <taxon>Cytophagales</taxon>
        <taxon>Marivirgaceae</taxon>
        <taxon>Marivirga</taxon>
    </lineage>
</organism>
<feature type="signal peptide" evidence="1">
    <location>
        <begin position="1"/>
        <end position="19"/>
    </location>
</feature>
<dbReference type="EMBL" id="CP129970">
    <property type="protein sequence ID" value="WMN07780.1"/>
    <property type="molecule type" value="Genomic_DNA"/>
</dbReference>
<evidence type="ECO:0000259" key="2">
    <source>
        <dbReference type="Pfam" id="PF21544"/>
    </source>
</evidence>
<evidence type="ECO:0000313" key="4">
    <source>
        <dbReference type="Proteomes" id="UP001244443"/>
    </source>
</evidence>